<evidence type="ECO:0000256" key="7">
    <source>
        <dbReference type="ARBA" id="ARBA00022824"/>
    </source>
</evidence>
<evidence type="ECO:0000256" key="1">
    <source>
        <dbReference type="ARBA" id="ARBA00004477"/>
    </source>
</evidence>
<evidence type="ECO:0000256" key="3">
    <source>
        <dbReference type="ARBA" id="ARBA00007063"/>
    </source>
</evidence>
<feature type="transmembrane region" description="Helical" evidence="10">
    <location>
        <begin position="160"/>
        <end position="183"/>
    </location>
</feature>
<keyword evidence="8 10" id="KW-1133">Transmembrane helix</keyword>
<keyword evidence="5" id="KW-0808">Transferase</keyword>
<feature type="transmembrane region" description="Helical" evidence="10">
    <location>
        <begin position="303"/>
        <end position="320"/>
    </location>
</feature>
<feature type="transmembrane region" description="Helical" evidence="10">
    <location>
        <begin position="240"/>
        <end position="263"/>
    </location>
</feature>
<evidence type="ECO:0000256" key="2">
    <source>
        <dbReference type="ARBA" id="ARBA00004922"/>
    </source>
</evidence>
<dbReference type="EMBL" id="BQNB010013973">
    <property type="protein sequence ID" value="GJT22499.1"/>
    <property type="molecule type" value="Genomic_DNA"/>
</dbReference>
<feature type="compositionally biased region" description="Basic and acidic residues" evidence="11">
    <location>
        <begin position="24"/>
        <end position="37"/>
    </location>
</feature>
<reference evidence="12" key="1">
    <citation type="journal article" date="2022" name="Int. J. Mol. Sci.">
        <title>Draft Genome of Tanacetum Coccineum: Genomic Comparison of Closely Related Tanacetum-Family Plants.</title>
        <authorList>
            <person name="Yamashiro T."/>
            <person name="Shiraishi A."/>
            <person name="Nakayama K."/>
            <person name="Satake H."/>
        </authorList>
    </citation>
    <scope>NUCLEOTIDE SEQUENCE</scope>
</reference>
<feature type="transmembrane region" description="Helical" evidence="10">
    <location>
        <begin position="128"/>
        <end position="153"/>
    </location>
</feature>
<feature type="region of interest" description="Disordered" evidence="11">
    <location>
        <begin position="1"/>
        <end position="37"/>
    </location>
</feature>
<evidence type="ECO:0000256" key="10">
    <source>
        <dbReference type="RuleBase" id="RU363075"/>
    </source>
</evidence>
<dbReference type="Pfam" id="PF03901">
    <property type="entry name" value="Glyco_transf_22"/>
    <property type="match status" value="1"/>
</dbReference>
<evidence type="ECO:0000313" key="13">
    <source>
        <dbReference type="Proteomes" id="UP001151760"/>
    </source>
</evidence>
<feature type="transmembrane region" description="Helical" evidence="10">
    <location>
        <begin position="102"/>
        <end position="122"/>
    </location>
</feature>
<dbReference type="EC" id="2.4.1.-" evidence="10"/>
<evidence type="ECO:0000256" key="6">
    <source>
        <dbReference type="ARBA" id="ARBA00022692"/>
    </source>
</evidence>
<keyword evidence="9 10" id="KW-0472">Membrane</keyword>
<keyword evidence="4 10" id="KW-0328">Glycosyltransferase</keyword>
<protein>
    <recommendedName>
        <fullName evidence="10">Mannosyltransferase</fullName>
        <ecNumber evidence="10">2.4.1.-</ecNumber>
    </recommendedName>
</protein>
<dbReference type="PANTHER" id="PTHR22760:SF2">
    <property type="entry name" value="ALPHA-1,2-MANNOSYLTRANSFERASE ALG9"/>
    <property type="match status" value="1"/>
</dbReference>
<evidence type="ECO:0000256" key="5">
    <source>
        <dbReference type="ARBA" id="ARBA00022679"/>
    </source>
</evidence>
<accession>A0ABQ5CB95</accession>
<keyword evidence="13" id="KW-1185">Reference proteome</keyword>
<evidence type="ECO:0000256" key="11">
    <source>
        <dbReference type="SAM" id="MobiDB-lite"/>
    </source>
</evidence>
<feature type="transmembrane region" description="Helical" evidence="10">
    <location>
        <begin position="327"/>
        <end position="344"/>
    </location>
</feature>
<keyword evidence="7 10" id="KW-0256">Endoplasmic reticulum</keyword>
<evidence type="ECO:0000256" key="4">
    <source>
        <dbReference type="ARBA" id="ARBA00022676"/>
    </source>
</evidence>
<feature type="transmembrane region" description="Helical" evidence="10">
    <location>
        <begin position="356"/>
        <end position="376"/>
    </location>
</feature>
<dbReference type="InterPro" id="IPR005599">
    <property type="entry name" value="GPI_mannosylTrfase"/>
</dbReference>
<gene>
    <name evidence="12" type="ORF">Tco_0892436</name>
</gene>
<sequence>MSSSITRRKQSEPDRLLPSTSSDSYKKTDKPKAEKPVVETEPGLSWMLPVLALGLLRYLSATTNIVHDCDEVFNYWEPLHYLIYKSGFQTWEYSSEFALRSYLYIIFHYLVGWPASLCFSWLEEEKVKVFYAVRIFLGLLSVITEAALVVAISRKYGKRLACYTLAFLCLTSGCFFASTSFLPSSFSMYAISLSSALFLFGRHATAVAVAATGVILGWPFSILAFLPVTVYSLHRRFKQAFLSGTFISLTLLALSALVDYHYYGKWTSSVMNLLVYNVLGGGESHLYGTEGPLYYLKNGFNNFNFALVLALLFVATLPVTKKKYAPDLLIVVSPVYIWLAFMSLQPHKEERFLYPIYPLICVAAAAVIESFPDFFYDRYKSEQSFLHNIAKFTRPLFIGLILCVSHSRTFSIVNGYGAPLEIYKHFEHHDDAGTGAVVCVGSEWHRFPSSFFIPDYVGEVRWIDDGFRGLLPFPFNSTVGGTSAAPPYFNSKNKASPDQFLQDVERCDFLVELQLQRPFLSRGSDLSKWEVVAALPYLDREFSPPLHRSFFIPFMWEEKNVFGMYKLLKRHKEQQ</sequence>
<reference evidence="12" key="2">
    <citation type="submission" date="2022-01" db="EMBL/GenBank/DDBJ databases">
        <authorList>
            <person name="Yamashiro T."/>
            <person name="Shiraishi A."/>
            <person name="Satake H."/>
            <person name="Nakayama K."/>
        </authorList>
    </citation>
    <scope>NUCLEOTIDE SEQUENCE</scope>
</reference>
<comment type="similarity">
    <text evidence="3 10">Belongs to the glycosyltransferase 22 family.</text>
</comment>
<dbReference type="Proteomes" id="UP001151760">
    <property type="component" value="Unassembled WGS sequence"/>
</dbReference>
<name>A0ABQ5CB95_9ASTR</name>
<comment type="pathway">
    <text evidence="2">Protein modification; protein glycosylation.</text>
</comment>
<proteinExistence type="inferred from homology"/>
<feature type="transmembrane region" description="Helical" evidence="10">
    <location>
        <begin position="203"/>
        <end position="228"/>
    </location>
</feature>
<organism evidence="12 13">
    <name type="scientific">Tanacetum coccineum</name>
    <dbReference type="NCBI Taxonomy" id="301880"/>
    <lineage>
        <taxon>Eukaryota</taxon>
        <taxon>Viridiplantae</taxon>
        <taxon>Streptophyta</taxon>
        <taxon>Embryophyta</taxon>
        <taxon>Tracheophyta</taxon>
        <taxon>Spermatophyta</taxon>
        <taxon>Magnoliopsida</taxon>
        <taxon>eudicotyledons</taxon>
        <taxon>Gunneridae</taxon>
        <taxon>Pentapetalae</taxon>
        <taxon>asterids</taxon>
        <taxon>campanulids</taxon>
        <taxon>Asterales</taxon>
        <taxon>Asteraceae</taxon>
        <taxon>Asteroideae</taxon>
        <taxon>Anthemideae</taxon>
        <taxon>Anthemidinae</taxon>
        <taxon>Tanacetum</taxon>
    </lineage>
</organism>
<evidence type="ECO:0000256" key="9">
    <source>
        <dbReference type="ARBA" id="ARBA00023136"/>
    </source>
</evidence>
<keyword evidence="6 10" id="KW-0812">Transmembrane</keyword>
<dbReference type="PANTHER" id="PTHR22760">
    <property type="entry name" value="GLYCOSYLTRANSFERASE"/>
    <property type="match status" value="1"/>
</dbReference>
<comment type="caution">
    <text evidence="12">The sequence shown here is derived from an EMBL/GenBank/DDBJ whole genome shotgun (WGS) entry which is preliminary data.</text>
</comment>
<comment type="subcellular location">
    <subcellularLocation>
        <location evidence="1 10">Endoplasmic reticulum membrane</location>
        <topology evidence="1 10">Multi-pass membrane protein</topology>
    </subcellularLocation>
</comment>
<evidence type="ECO:0000313" key="12">
    <source>
        <dbReference type="EMBL" id="GJT22499.1"/>
    </source>
</evidence>
<evidence type="ECO:0000256" key="8">
    <source>
        <dbReference type="ARBA" id="ARBA00022989"/>
    </source>
</evidence>